<feature type="chain" id="PRO_5003613436" evidence="6">
    <location>
        <begin position="22"/>
        <end position="571"/>
    </location>
</feature>
<evidence type="ECO:0000256" key="3">
    <source>
        <dbReference type="ARBA" id="ARBA00022729"/>
    </source>
</evidence>
<evidence type="ECO:0000256" key="6">
    <source>
        <dbReference type="SAM" id="SignalP"/>
    </source>
</evidence>
<dbReference type="InterPro" id="IPR011990">
    <property type="entry name" value="TPR-like_helical_dom_sf"/>
</dbReference>
<sequence>MKTHIYTLLLSILLIGGCKKADDFLTTQPTDRILDKDYWKSEANVKIFAWDFYPTYFIGYASGYTFGDYFSGETLNDDFAPTTPAKFPYTTAPAAQSSSNWAFTNITRANIMLENVRKVPMPQEAIGHWSGIARFFRAMEYAKRVRLNGDCPFYNKELKENDIALLYKPRDPRTLVMDSVLADFNYAAANVRVKDETTGPQRLVVDRWVVLAYMSRIFLYEGTWQKYQEGNMTKATEYLQAAKWAANEVMTKGGFSIAPDYRKMFNSLDLNGNTEMIMYRSYVAGKTTHSLNTYNNAEAQSGASKNAMESYLCSDGLPVSLSPLYQGDKTITNVMANRDPRMSATFVNEIRLNKVVFNYSTTGYACHKFLNEEIKNTTEGFTNLNTTDAPVIRLGEILLNYAEACSELDVLTQDDLNKSINKLRKRSGVNLPDLQVVGTQAMVNGVAYDDPKRDPSVSSILWEIRRERRTELMFEGFRNNDLKRWKKYEYLDTKANIDINRGAWVRKSDYPADKQPSVTLDGGTEGYIIPAPSATNQRVFDNQRVYLSPLPLDQITLYKANGYELKQNPGW</sequence>
<keyword evidence="4" id="KW-0472">Membrane</keyword>
<evidence type="ECO:0000256" key="1">
    <source>
        <dbReference type="ARBA" id="ARBA00004442"/>
    </source>
</evidence>
<dbReference type="eggNOG" id="COG0457">
    <property type="taxonomic scope" value="Bacteria"/>
</dbReference>
<gene>
    <name evidence="8" type="ordered locus">Solca_1047</name>
</gene>
<dbReference type="Proteomes" id="UP000007590">
    <property type="component" value="Chromosome"/>
</dbReference>
<dbReference type="KEGG" id="scn:Solca_1047"/>
<evidence type="ECO:0000259" key="7">
    <source>
        <dbReference type="Pfam" id="PF07980"/>
    </source>
</evidence>
<dbReference type="PROSITE" id="PS51257">
    <property type="entry name" value="PROKAR_LIPOPROTEIN"/>
    <property type="match status" value="1"/>
</dbReference>
<comment type="similarity">
    <text evidence="2">Belongs to the SusD family.</text>
</comment>
<dbReference type="RefSeq" id="WP_014679382.1">
    <property type="nucleotide sequence ID" value="NC_017770.1"/>
</dbReference>
<dbReference type="Pfam" id="PF07980">
    <property type="entry name" value="SusD_RagB"/>
    <property type="match status" value="1"/>
</dbReference>
<evidence type="ECO:0000256" key="4">
    <source>
        <dbReference type="ARBA" id="ARBA00023136"/>
    </source>
</evidence>
<name>H8KV97_SOLCM</name>
<accession>H8KV97</accession>
<comment type="subcellular location">
    <subcellularLocation>
        <location evidence="1">Cell outer membrane</location>
    </subcellularLocation>
</comment>
<dbReference type="GO" id="GO:0009279">
    <property type="term" value="C:cell outer membrane"/>
    <property type="evidence" value="ECO:0007669"/>
    <property type="project" value="UniProtKB-SubCell"/>
</dbReference>
<reference evidence="8" key="1">
    <citation type="submission" date="2012-02" db="EMBL/GenBank/DDBJ databases">
        <title>The complete genome of Solitalea canadensis DSM 3403.</title>
        <authorList>
            <consortium name="US DOE Joint Genome Institute (JGI-PGF)"/>
            <person name="Lucas S."/>
            <person name="Copeland A."/>
            <person name="Lapidus A."/>
            <person name="Glavina del Rio T."/>
            <person name="Dalin E."/>
            <person name="Tice H."/>
            <person name="Bruce D."/>
            <person name="Goodwin L."/>
            <person name="Pitluck S."/>
            <person name="Peters L."/>
            <person name="Ovchinnikova G."/>
            <person name="Lu M."/>
            <person name="Kyrpides N."/>
            <person name="Mavromatis K."/>
            <person name="Ivanova N."/>
            <person name="Brettin T."/>
            <person name="Detter J.C."/>
            <person name="Han C."/>
            <person name="Larimer F."/>
            <person name="Land M."/>
            <person name="Hauser L."/>
            <person name="Markowitz V."/>
            <person name="Cheng J.-F."/>
            <person name="Hugenholtz P."/>
            <person name="Woyke T."/>
            <person name="Wu D."/>
            <person name="Spring S."/>
            <person name="Schroeder M."/>
            <person name="Kopitz M."/>
            <person name="Brambilla E."/>
            <person name="Klenk H.-P."/>
            <person name="Eisen J.A."/>
        </authorList>
    </citation>
    <scope>NUCLEOTIDE SEQUENCE</scope>
    <source>
        <strain evidence="8">DSM 3403</strain>
    </source>
</reference>
<dbReference type="InterPro" id="IPR012944">
    <property type="entry name" value="SusD_RagB_dom"/>
</dbReference>
<proteinExistence type="inferred from homology"/>
<evidence type="ECO:0000256" key="2">
    <source>
        <dbReference type="ARBA" id="ARBA00006275"/>
    </source>
</evidence>
<evidence type="ECO:0000256" key="5">
    <source>
        <dbReference type="ARBA" id="ARBA00023237"/>
    </source>
</evidence>
<feature type="signal peptide" evidence="6">
    <location>
        <begin position="1"/>
        <end position="21"/>
    </location>
</feature>
<keyword evidence="3 6" id="KW-0732">Signal</keyword>
<dbReference type="HOGENOM" id="CLU_015553_0_1_10"/>
<dbReference type="EMBL" id="CP003349">
    <property type="protein sequence ID" value="AFD06155.1"/>
    <property type="molecule type" value="Genomic_DNA"/>
</dbReference>
<evidence type="ECO:0000313" key="8">
    <source>
        <dbReference type="EMBL" id="AFD06155.1"/>
    </source>
</evidence>
<dbReference type="OrthoDB" id="5694214at2"/>
<dbReference type="AlphaFoldDB" id="H8KV97"/>
<feature type="domain" description="RagB/SusD" evidence="7">
    <location>
        <begin position="283"/>
        <end position="571"/>
    </location>
</feature>
<keyword evidence="5" id="KW-0998">Cell outer membrane</keyword>
<organism evidence="8 9">
    <name type="scientific">Solitalea canadensis (strain ATCC 29591 / DSM 3403 / JCM 21819 / LMG 8368 / NBRC 15130 / NCIMB 12057 / USAM 9D)</name>
    <name type="common">Flexibacter canadensis</name>
    <dbReference type="NCBI Taxonomy" id="929556"/>
    <lineage>
        <taxon>Bacteria</taxon>
        <taxon>Pseudomonadati</taxon>
        <taxon>Bacteroidota</taxon>
        <taxon>Sphingobacteriia</taxon>
        <taxon>Sphingobacteriales</taxon>
        <taxon>Sphingobacteriaceae</taxon>
        <taxon>Solitalea</taxon>
    </lineage>
</organism>
<keyword evidence="9" id="KW-1185">Reference proteome</keyword>
<dbReference type="Gene3D" id="1.25.40.390">
    <property type="match status" value="1"/>
</dbReference>
<protein>
    <submittedName>
        <fullName evidence="8">RagB/SusD family protein</fullName>
    </submittedName>
</protein>
<evidence type="ECO:0000313" key="9">
    <source>
        <dbReference type="Proteomes" id="UP000007590"/>
    </source>
</evidence>
<dbReference type="STRING" id="929556.Solca_1047"/>
<dbReference type="SUPFAM" id="SSF48452">
    <property type="entry name" value="TPR-like"/>
    <property type="match status" value="1"/>
</dbReference>